<keyword evidence="1" id="KW-0812">Transmembrane</keyword>
<keyword evidence="1" id="KW-0472">Membrane</keyword>
<organism evidence="2 3">
    <name type="scientific">Myceligenerans xiligouense</name>
    <dbReference type="NCBI Taxonomy" id="253184"/>
    <lineage>
        <taxon>Bacteria</taxon>
        <taxon>Bacillati</taxon>
        <taxon>Actinomycetota</taxon>
        <taxon>Actinomycetes</taxon>
        <taxon>Micrococcales</taxon>
        <taxon>Promicromonosporaceae</taxon>
        <taxon>Myceligenerans</taxon>
    </lineage>
</organism>
<name>A0A3N4YQL4_9MICO</name>
<keyword evidence="3" id="KW-1185">Reference proteome</keyword>
<keyword evidence="1" id="KW-1133">Transmembrane helix</keyword>
<feature type="transmembrane region" description="Helical" evidence="1">
    <location>
        <begin position="39"/>
        <end position="59"/>
    </location>
</feature>
<dbReference type="AlphaFoldDB" id="A0A3N4YQL4"/>
<reference evidence="2 3" key="1">
    <citation type="submission" date="2018-11" db="EMBL/GenBank/DDBJ databases">
        <title>Sequencing the genomes of 1000 actinobacteria strains.</title>
        <authorList>
            <person name="Klenk H.-P."/>
        </authorList>
    </citation>
    <scope>NUCLEOTIDE SEQUENCE [LARGE SCALE GENOMIC DNA]</scope>
    <source>
        <strain evidence="2 3">DSM 15700</strain>
    </source>
</reference>
<gene>
    <name evidence="2" type="ORF">EDD34_3046</name>
</gene>
<evidence type="ECO:0000313" key="3">
    <source>
        <dbReference type="Proteomes" id="UP000280501"/>
    </source>
</evidence>
<dbReference type="OrthoDB" id="3354731at2"/>
<evidence type="ECO:0000313" key="2">
    <source>
        <dbReference type="EMBL" id="RPF22387.1"/>
    </source>
</evidence>
<protein>
    <submittedName>
        <fullName evidence="2">Uncharacterized protein</fullName>
    </submittedName>
</protein>
<sequence length="240" mass="26499">MHRQTKLAGKVATGLGGSLLLPFLVELGMASLLDENFSLRRGVIFVGVLGGISALLFGVDRLGHLRARRAEARAAREMRTRTEHVSHHALRPYGPETDGVVALCTSRLGPDSLHYLQYHLRGKGIFRVDVLEDPALAPLLGFADANEHRRVYERYGEGLRALVELLDDDFAQLDSGRVLRLVLDVEKGAVFVVEVHHGSGRYLLGVTLDETAVDRADQDLRDLATTIRTHLGRERGALNR</sequence>
<feature type="transmembrane region" description="Helical" evidence="1">
    <location>
        <begin position="12"/>
        <end position="33"/>
    </location>
</feature>
<accession>A0A3N4YQL4</accession>
<comment type="caution">
    <text evidence="2">The sequence shown here is derived from an EMBL/GenBank/DDBJ whole genome shotgun (WGS) entry which is preliminary data.</text>
</comment>
<dbReference type="EMBL" id="RKQZ01000001">
    <property type="protein sequence ID" value="RPF22387.1"/>
    <property type="molecule type" value="Genomic_DNA"/>
</dbReference>
<dbReference type="RefSeq" id="WP_123815307.1">
    <property type="nucleotide sequence ID" value="NZ_RKQZ01000001.1"/>
</dbReference>
<evidence type="ECO:0000256" key="1">
    <source>
        <dbReference type="SAM" id="Phobius"/>
    </source>
</evidence>
<proteinExistence type="predicted"/>
<dbReference type="Proteomes" id="UP000280501">
    <property type="component" value="Unassembled WGS sequence"/>
</dbReference>